<dbReference type="GeneID" id="34524202"/>
<dbReference type="GO" id="GO:0042162">
    <property type="term" value="F:telomeric DNA binding"/>
    <property type="evidence" value="ECO:0007669"/>
    <property type="project" value="EnsemblFungi"/>
</dbReference>
<keyword evidence="4" id="KW-1185">Reference proteome</keyword>
<dbReference type="Pfam" id="PF10193">
    <property type="entry name" value="Telomere_reg-2"/>
    <property type="match status" value="1"/>
</dbReference>
<organism evidence="3 4">
    <name type="scientific">Huiozyma naganishii (strain ATCC MYA-139 / BCRC 22969 / CBS 8797 / KCTC 17520 / NBRC 10181 / NCYC 3082 / Yp74L-3)</name>
    <name type="common">Yeast</name>
    <name type="synonym">Kazachstania naganishii</name>
    <dbReference type="NCBI Taxonomy" id="1071383"/>
    <lineage>
        <taxon>Eukaryota</taxon>
        <taxon>Fungi</taxon>
        <taxon>Dikarya</taxon>
        <taxon>Ascomycota</taxon>
        <taxon>Saccharomycotina</taxon>
        <taxon>Saccharomycetes</taxon>
        <taxon>Saccharomycetales</taxon>
        <taxon>Saccharomycetaceae</taxon>
        <taxon>Huiozyma</taxon>
    </lineage>
</organism>
<evidence type="ECO:0000313" key="4">
    <source>
        <dbReference type="Proteomes" id="UP000006310"/>
    </source>
</evidence>
<sequence length="707" mass="80951">MIPGTDLAILKTEFSSSVLHDCLQKIESQADYNLLDVEGTMIIIKNVIPVYLSLSKNSQGLLVRIIARSFSILSQIVEFTQRNLQQNQKQKQVFKLVLKDVLYMEVPWFYNYIENVCGEKSVLLRRSVRALLFGSKLFNLLSEEVSILEYLSCLSVQWEYLINDFLKIRDNKQVLSILGDFLSAVLGLHRTYASDIILGELFFRSKQYFDCLLLILKNASLLEKDKIIRRAIFPYLELRINNDNTTDIQNIFKSLQIHDMSTAVLLQLKSLPMQMILLKISSHDTILSNVYSLLQILKEHADGDDEKQDTQVSQLTVFSLELLKGSPELGKISHSDLFLNMVTQRLNHSSSQYRERTMFIAKVITGQQLKFESSFEIRIPDLNIVESRVEIDFDSLKIPESSGRALSTKTNPIEASSLLEDVMLPNSDDEVSESEMDSDDETATVKSKRHIVFLKDLLKEYESGGEKESLPLFQQTVRLVRQKQYFQAEVEYYSYDLMMNVATLNNSFDEKDFEQWRINALVSIAVVVPQKIADMFTILFNSELSLQQRMAILSSIGMAARELRGIDDKNIVKPNYDFPTKKLPELKTRDSNSNLLVEEAGQYGKADDQFISNGRTKWRSKKLDTVAKPIKKLNHFRKFAALFFYPLAHGWLNGIDLGAHNKLFKTHYLTTLRIVYTCAYPVSNYESISALMQQIVVDAAAQGIDIE</sequence>
<dbReference type="HOGENOM" id="CLU_444244_0_0_1"/>
<dbReference type="GO" id="GO:0007004">
    <property type="term" value="P:telomere maintenance via telomerase"/>
    <property type="evidence" value="ECO:0007669"/>
    <property type="project" value="EnsemblFungi"/>
</dbReference>
<dbReference type="EMBL" id="HE978315">
    <property type="protein sequence ID" value="CCK68552.1"/>
    <property type="molecule type" value="Genomic_DNA"/>
</dbReference>
<dbReference type="GO" id="GO:0005829">
    <property type="term" value="C:cytosol"/>
    <property type="evidence" value="ECO:0007669"/>
    <property type="project" value="TreeGrafter"/>
</dbReference>
<evidence type="ECO:0000256" key="1">
    <source>
        <dbReference type="ARBA" id="ARBA00006133"/>
    </source>
</evidence>
<dbReference type="PANTHER" id="PTHR15830">
    <property type="entry name" value="TELOMERE LENGTH REGULATION PROTEIN TEL2 FAMILY MEMBER"/>
    <property type="match status" value="1"/>
</dbReference>
<dbReference type="OMA" id="ERTMFIA"/>
<dbReference type="InterPro" id="IPR038528">
    <property type="entry name" value="TEL2_C_sf"/>
</dbReference>
<dbReference type="GO" id="GO:0051083">
    <property type="term" value="P:'de novo' cotranslational protein folding"/>
    <property type="evidence" value="ECO:0007669"/>
    <property type="project" value="TreeGrafter"/>
</dbReference>
<dbReference type="AlphaFoldDB" id="J7RUN6"/>
<dbReference type="KEGG" id="kng:KNAG_0B01050"/>
<dbReference type="GO" id="GO:0000781">
    <property type="term" value="C:chromosome, telomeric region"/>
    <property type="evidence" value="ECO:0007669"/>
    <property type="project" value="EnsemblFungi"/>
</dbReference>
<dbReference type="GO" id="GO:0051879">
    <property type="term" value="F:Hsp90 protein binding"/>
    <property type="evidence" value="ECO:0007669"/>
    <property type="project" value="TreeGrafter"/>
</dbReference>
<evidence type="ECO:0000313" key="3">
    <source>
        <dbReference type="EMBL" id="CCK68552.1"/>
    </source>
</evidence>
<name>J7RUN6_HUIN7</name>
<gene>
    <name evidence="3" type="primary">KNAG0B01050</name>
    <name evidence="3" type="ordered locus">KNAG_0B01050</name>
</gene>
<dbReference type="RefSeq" id="XP_022462798.1">
    <property type="nucleotide sequence ID" value="XM_022611384.1"/>
</dbReference>
<proteinExistence type="inferred from homology"/>
<dbReference type="Gene3D" id="1.25.40.720">
    <property type="entry name" value="Telomere length regulation protein 2, C-terminal domain"/>
    <property type="match status" value="2"/>
</dbReference>
<dbReference type="GO" id="GO:0034502">
    <property type="term" value="P:protein localization to chromosome"/>
    <property type="evidence" value="ECO:0007669"/>
    <property type="project" value="EnsemblFungi"/>
</dbReference>
<reference evidence="3 4" key="1">
    <citation type="journal article" date="2011" name="Proc. Natl. Acad. Sci. U.S.A.">
        <title>Evolutionary erosion of yeast sex chromosomes by mating-type switching accidents.</title>
        <authorList>
            <person name="Gordon J.L."/>
            <person name="Armisen D."/>
            <person name="Proux-Wera E."/>
            <person name="Oheigeartaigh S.S."/>
            <person name="Byrne K.P."/>
            <person name="Wolfe K.H."/>
        </authorList>
    </citation>
    <scope>NUCLEOTIDE SEQUENCE [LARGE SCALE GENOMIC DNA]</scope>
    <source>
        <strain evidence="4">ATCC MYA-139 / BCRC 22969 / CBS 8797 / CCRC 22969 / KCTC 17520 / NBRC 10181 / NCYC 3082</strain>
    </source>
</reference>
<feature type="domain" description="Telomere length regulation protein conserved" evidence="2">
    <location>
        <begin position="451"/>
        <end position="560"/>
    </location>
</feature>
<dbReference type="InterPro" id="IPR019337">
    <property type="entry name" value="Telomere_length_regulation_dom"/>
</dbReference>
<dbReference type="Proteomes" id="UP000006310">
    <property type="component" value="Chromosome 2"/>
</dbReference>
<dbReference type="PANTHER" id="PTHR15830:SF10">
    <property type="entry name" value="TELOMERE LENGTH REGULATION PROTEIN TEL2 HOMOLOG"/>
    <property type="match status" value="1"/>
</dbReference>
<dbReference type="OrthoDB" id="10258062at2759"/>
<evidence type="ECO:0000259" key="2">
    <source>
        <dbReference type="Pfam" id="PF10193"/>
    </source>
</evidence>
<dbReference type="GO" id="GO:0110078">
    <property type="term" value="C:TTT Hsp90 cochaperone complex"/>
    <property type="evidence" value="ECO:0007669"/>
    <property type="project" value="EnsemblFungi"/>
</dbReference>
<reference evidence="4" key="2">
    <citation type="submission" date="2012-08" db="EMBL/GenBank/DDBJ databases">
        <title>Genome sequence of Kazachstania naganishii.</title>
        <authorList>
            <person name="Gordon J.L."/>
            <person name="Armisen D."/>
            <person name="Proux-Wera E."/>
            <person name="OhEigeartaigh S.S."/>
            <person name="Byrne K.P."/>
            <person name="Wolfe K.H."/>
        </authorList>
    </citation>
    <scope>NUCLEOTIDE SEQUENCE [LARGE SCALE GENOMIC DNA]</scope>
    <source>
        <strain evidence="4">ATCC MYA-139 / BCRC 22969 / CBS 8797 / CCRC 22969 / KCTC 17520 / NBRC 10181 / NCYC 3082</strain>
    </source>
</reference>
<dbReference type="InterPro" id="IPR051970">
    <property type="entry name" value="TEL2_Regulation"/>
</dbReference>
<comment type="similarity">
    <text evidence="1">Belongs to the TEL2 family.</text>
</comment>
<dbReference type="eggNOG" id="KOG4346">
    <property type="taxonomic scope" value="Eukaryota"/>
</dbReference>
<dbReference type="STRING" id="1071383.J7RUN6"/>
<accession>J7RUN6</accession>
<protein>
    <recommendedName>
        <fullName evidence="2">Telomere length regulation protein conserved domain-containing protein</fullName>
    </recommendedName>
</protein>